<evidence type="ECO:0000313" key="3">
    <source>
        <dbReference type="EMBL" id="CAD9417988.1"/>
    </source>
</evidence>
<dbReference type="PANTHER" id="PTHR30373:SF2">
    <property type="entry name" value="UPF0603 PROTEIN YGCG"/>
    <property type="match status" value="1"/>
</dbReference>
<organism evidence="3">
    <name type="scientific">Florenciella parvula</name>
    <dbReference type="NCBI Taxonomy" id="236787"/>
    <lineage>
        <taxon>Eukaryota</taxon>
        <taxon>Sar</taxon>
        <taxon>Stramenopiles</taxon>
        <taxon>Ochrophyta</taxon>
        <taxon>Dictyochophyceae</taxon>
        <taxon>Florenciellales</taxon>
        <taxon>Florenciella</taxon>
    </lineage>
</organism>
<dbReference type="PANTHER" id="PTHR30373">
    <property type="entry name" value="UPF0603 PROTEIN YGCG"/>
    <property type="match status" value="1"/>
</dbReference>
<evidence type="ECO:0000259" key="2">
    <source>
        <dbReference type="Pfam" id="PF04536"/>
    </source>
</evidence>
<dbReference type="AlphaFoldDB" id="A0A7S2C862"/>
<feature type="compositionally biased region" description="Gly residues" evidence="1">
    <location>
        <begin position="504"/>
        <end position="521"/>
    </location>
</feature>
<dbReference type="EMBL" id="HBGT01017302">
    <property type="protein sequence ID" value="CAD9417988.1"/>
    <property type="molecule type" value="Transcribed_RNA"/>
</dbReference>
<dbReference type="Pfam" id="PF04536">
    <property type="entry name" value="TPM_phosphatase"/>
    <property type="match status" value="1"/>
</dbReference>
<proteinExistence type="predicted"/>
<accession>A0A7S2C862</accession>
<feature type="domain" description="TPM" evidence="2">
    <location>
        <begin position="101"/>
        <end position="225"/>
    </location>
</feature>
<feature type="compositionally biased region" description="Low complexity" evidence="1">
    <location>
        <begin position="250"/>
        <end position="266"/>
    </location>
</feature>
<dbReference type="Gene3D" id="3.10.310.50">
    <property type="match status" value="1"/>
</dbReference>
<protein>
    <recommendedName>
        <fullName evidence="2">TPM domain-containing protein</fullName>
    </recommendedName>
</protein>
<reference evidence="3" key="1">
    <citation type="submission" date="2021-01" db="EMBL/GenBank/DDBJ databases">
        <authorList>
            <person name="Corre E."/>
            <person name="Pelletier E."/>
            <person name="Niang G."/>
            <person name="Scheremetjew M."/>
            <person name="Finn R."/>
            <person name="Kale V."/>
            <person name="Holt S."/>
            <person name="Cochrane G."/>
            <person name="Meng A."/>
            <person name="Brown T."/>
            <person name="Cohen L."/>
        </authorList>
    </citation>
    <scope>NUCLEOTIDE SEQUENCE</scope>
    <source>
        <strain evidence="3">RCC1693</strain>
    </source>
</reference>
<feature type="region of interest" description="Disordered" evidence="1">
    <location>
        <begin position="246"/>
        <end position="307"/>
    </location>
</feature>
<feature type="region of interest" description="Disordered" evidence="1">
    <location>
        <begin position="489"/>
        <end position="521"/>
    </location>
</feature>
<name>A0A7S2C862_9STRA</name>
<sequence>MALRHALRHARWSTRALPSLSATLPHLKNMTPTCVALLDTTTATTATTATIHRPFHTTVVRHAKKGEGTSMVAVGGSVTPSSSGKVAHPRPIAGFSFGNWISDSAHILSPAVASRINAELEELKSETGAEFTVVLLEDMTANSTYHQFARTLFDDWGVGRAGINDGIMVVLYRQARKVEAVTGAGAMKHLSNSTLKRIQKEHMVPNFKSHDYEGGIEAGVKEMVRRYKASAKGPGASLEQLINGWATPLSDGTDGRGSASGSSSPTLPSPPTSATPAVGFGGGEGSGSPAVYGSNREGGGGNGEGGESGGSYQGVMAGGAIVGMMAIIAALERKKRQCGVCGKQMTTVAYLQHGQMRRKFGDQHYLSSEDKDAKALQALLTECNRTESQIGSMDYELVVCSKCHAKDEYKGKEWEGFEGRHGDSRALTKKVVTHYGSHTHESCRHCGCHSATHDVYYEAPATKYAEGSRQVRSSCKYCGKEASWTETIPKIQETSSSSSSTSSGGFGGGSSSGGGGASSSW</sequence>
<gene>
    <name evidence="3" type="ORF">FPAR1323_LOCUS9206</name>
</gene>
<dbReference type="InterPro" id="IPR007621">
    <property type="entry name" value="TPM_dom"/>
</dbReference>
<feature type="compositionally biased region" description="Gly residues" evidence="1">
    <location>
        <begin position="296"/>
        <end position="307"/>
    </location>
</feature>
<evidence type="ECO:0000256" key="1">
    <source>
        <dbReference type="SAM" id="MobiDB-lite"/>
    </source>
</evidence>